<dbReference type="GO" id="GO:0070374">
    <property type="term" value="P:positive regulation of ERK1 and ERK2 cascade"/>
    <property type="evidence" value="ECO:0007669"/>
    <property type="project" value="TreeGrafter"/>
</dbReference>
<evidence type="ECO:0000259" key="9">
    <source>
        <dbReference type="PROSITE" id="PS51162"/>
    </source>
</evidence>
<dbReference type="Pfam" id="PF08831">
    <property type="entry name" value="MHCassoc_trimer"/>
    <property type="match status" value="1"/>
</dbReference>
<evidence type="ECO:0000256" key="7">
    <source>
        <dbReference type="SAM" id="MobiDB-lite"/>
    </source>
</evidence>
<organism evidence="10 11">
    <name type="scientific">Paramormyrops kingsleyae</name>
    <dbReference type="NCBI Taxonomy" id="1676925"/>
    <lineage>
        <taxon>Eukaryota</taxon>
        <taxon>Metazoa</taxon>
        <taxon>Chordata</taxon>
        <taxon>Craniata</taxon>
        <taxon>Vertebrata</taxon>
        <taxon>Euteleostomi</taxon>
        <taxon>Actinopterygii</taxon>
        <taxon>Neopterygii</taxon>
        <taxon>Teleostei</taxon>
        <taxon>Osteoglossocephala</taxon>
        <taxon>Osteoglossomorpha</taxon>
        <taxon>Osteoglossiformes</taxon>
        <taxon>Mormyridae</taxon>
        <taxon>Paramormyrops</taxon>
    </lineage>
</organism>
<keyword evidence="4" id="KW-0325">Glycoprotein</keyword>
<dbReference type="GO" id="GO:0002286">
    <property type="term" value="P:T cell activation involved in immune response"/>
    <property type="evidence" value="ECO:0007669"/>
    <property type="project" value="TreeGrafter"/>
</dbReference>
<dbReference type="Gene3D" id="1.10.870.10">
    <property type="entry name" value="MHC class II-associated invariant chain, trimerisation domain"/>
    <property type="match status" value="1"/>
</dbReference>
<keyword evidence="3 5" id="KW-1015">Disulfide bond</keyword>
<reference evidence="10" key="2">
    <citation type="submission" date="2025-09" db="UniProtKB">
        <authorList>
            <consortium name="Ensembl"/>
        </authorList>
    </citation>
    <scope>IDENTIFICATION</scope>
</reference>
<dbReference type="InterPro" id="IPR052001">
    <property type="entry name" value="MHC-II_Gamma/Thyroglobulin"/>
</dbReference>
<dbReference type="GO" id="GO:0009986">
    <property type="term" value="C:cell surface"/>
    <property type="evidence" value="ECO:0007669"/>
    <property type="project" value="TreeGrafter"/>
</dbReference>
<dbReference type="GO" id="GO:0043518">
    <property type="term" value="P:negative regulation of DNA damage response, signal transduction by p53 class mediator"/>
    <property type="evidence" value="ECO:0007669"/>
    <property type="project" value="TreeGrafter"/>
</dbReference>
<dbReference type="GO" id="GO:0004896">
    <property type="term" value="F:cytokine receptor activity"/>
    <property type="evidence" value="ECO:0007669"/>
    <property type="project" value="TreeGrafter"/>
</dbReference>
<dbReference type="PRINTS" id="PR01990">
    <property type="entry name" value="CD74ANTIGEN"/>
</dbReference>
<feature type="disulfide bond" evidence="5 6">
    <location>
        <begin position="227"/>
        <end position="234"/>
    </location>
</feature>
<dbReference type="GO" id="GO:0002830">
    <property type="term" value="P:positive regulation of type 2 immune response"/>
    <property type="evidence" value="ECO:0007669"/>
    <property type="project" value="TreeGrafter"/>
</dbReference>
<dbReference type="GO" id="GO:1902166">
    <property type="term" value="P:negative regulation of intrinsic apoptotic signaling pathway in response to DNA damage by p53 class mediator"/>
    <property type="evidence" value="ECO:0007669"/>
    <property type="project" value="TreeGrafter"/>
</dbReference>
<dbReference type="PANTHER" id="PTHR14093:SF17">
    <property type="entry name" value="HLA CLASS II HISTOCOMPATIBILITY ANTIGEN GAMMA CHAIN"/>
    <property type="match status" value="1"/>
</dbReference>
<dbReference type="InterPro" id="IPR000716">
    <property type="entry name" value="Thyroglobulin_1"/>
</dbReference>
<dbReference type="InterPro" id="IPR036857">
    <property type="entry name" value="Thyroglobulin_1_sf"/>
</dbReference>
<dbReference type="GO" id="GO:0019882">
    <property type="term" value="P:antigen processing and presentation"/>
    <property type="evidence" value="ECO:0007669"/>
    <property type="project" value="InterPro"/>
</dbReference>
<dbReference type="STRING" id="1676925.ENSPKIP00000027610"/>
<feature type="transmembrane region" description="Helical" evidence="8">
    <location>
        <begin position="35"/>
        <end position="56"/>
    </location>
</feature>
<proteinExistence type="predicted"/>
<dbReference type="GO" id="GO:0042289">
    <property type="term" value="F:MHC class II protein binding"/>
    <property type="evidence" value="ECO:0007669"/>
    <property type="project" value="InterPro"/>
</dbReference>
<keyword evidence="8" id="KW-1133">Transmembrane helix</keyword>
<dbReference type="Ensembl" id="ENSPKIT00000008380.1">
    <property type="protein sequence ID" value="ENSPKIP00000027610.1"/>
    <property type="gene ID" value="ENSPKIG00000009604.1"/>
</dbReference>
<accession>A0A3B3SBL9</accession>
<dbReference type="OrthoDB" id="406800at2759"/>
<evidence type="ECO:0000256" key="1">
    <source>
        <dbReference type="ARBA" id="ARBA00004613"/>
    </source>
</evidence>
<dbReference type="CTD" id="58113"/>
<dbReference type="GO" id="GO:0060907">
    <property type="term" value="P:positive regulation of macrophage cytokine production"/>
    <property type="evidence" value="ECO:0007669"/>
    <property type="project" value="TreeGrafter"/>
</dbReference>
<dbReference type="Pfam" id="PF09307">
    <property type="entry name" value="MHC2-interact"/>
    <property type="match status" value="1"/>
</dbReference>
<dbReference type="GO" id="GO:0005576">
    <property type="term" value="C:extracellular region"/>
    <property type="evidence" value="ECO:0007669"/>
    <property type="project" value="UniProtKB-SubCell"/>
</dbReference>
<feature type="disulfide bond" evidence="5">
    <location>
        <begin position="236"/>
        <end position="255"/>
    </location>
</feature>
<reference evidence="10" key="1">
    <citation type="submission" date="2025-08" db="UniProtKB">
        <authorList>
            <consortium name="Ensembl"/>
        </authorList>
    </citation>
    <scope>IDENTIFICATION</scope>
</reference>
<feature type="region of interest" description="Disordered" evidence="7">
    <location>
        <begin position="1"/>
        <end position="28"/>
    </location>
</feature>
<evidence type="ECO:0000256" key="2">
    <source>
        <dbReference type="ARBA" id="ARBA00022525"/>
    </source>
</evidence>
<feature type="domain" description="Thyroglobulin type-1" evidence="9">
    <location>
        <begin position="195"/>
        <end position="255"/>
    </location>
</feature>
<dbReference type="PANTHER" id="PTHR14093">
    <property type="entry name" value="HLA CLASS II GAMMA CHAIN"/>
    <property type="match status" value="1"/>
</dbReference>
<name>A0A3B3SBL9_9TELE</name>
<evidence type="ECO:0000256" key="4">
    <source>
        <dbReference type="ARBA" id="ARBA00023180"/>
    </source>
</evidence>
<evidence type="ECO:0000256" key="5">
    <source>
        <dbReference type="PIRSR" id="PIRSR001992-1"/>
    </source>
</evidence>
<dbReference type="PROSITE" id="PS51162">
    <property type="entry name" value="THYROGLOBULIN_1_2"/>
    <property type="match status" value="1"/>
</dbReference>
<feature type="compositionally biased region" description="Basic and acidic residues" evidence="7">
    <location>
        <begin position="9"/>
        <end position="21"/>
    </location>
</feature>
<comment type="caution">
    <text evidence="6">Lacks conserved residue(s) required for the propagation of feature annotation.</text>
</comment>
<dbReference type="GO" id="GO:0006886">
    <property type="term" value="P:intracellular protein transport"/>
    <property type="evidence" value="ECO:0007669"/>
    <property type="project" value="InterPro"/>
</dbReference>
<dbReference type="GO" id="GO:0001961">
    <property type="term" value="P:positive regulation of cytokine-mediated signaling pathway"/>
    <property type="evidence" value="ECO:0007669"/>
    <property type="project" value="TreeGrafter"/>
</dbReference>
<dbReference type="Pfam" id="PF00086">
    <property type="entry name" value="Thyroglobulin_1"/>
    <property type="match status" value="1"/>
</dbReference>
<keyword evidence="2" id="KW-0964">Secreted</keyword>
<dbReference type="Proteomes" id="UP000261540">
    <property type="component" value="Unplaced"/>
</dbReference>
<dbReference type="PIRSF" id="PIRSF001992">
    <property type="entry name" value="CD74_antigen"/>
    <property type="match status" value="1"/>
</dbReference>
<dbReference type="InterPro" id="IPR022339">
    <property type="entry name" value="MHC_II-assoc_invar_chain"/>
</dbReference>
<protein>
    <submittedName>
        <fullName evidence="10">CD74 molecule</fullName>
    </submittedName>
</protein>
<dbReference type="Gene3D" id="4.10.800.10">
    <property type="entry name" value="Thyroglobulin type-1"/>
    <property type="match status" value="1"/>
</dbReference>
<dbReference type="KEGG" id="pki:111855188"/>
<dbReference type="PROSITE" id="PS00484">
    <property type="entry name" value="THYROGLOBULIN_1_1"/>
    <property type="match status" value="1"/>
</dbReference>
<evidence type="ECO:0000313" key="11">
    <source>
        <dbReference type="Proteomes" id="UP000261540"/>
    </source>
</evidence>
<dbReference type="InterPro" id="IPR043530">
    <property type="entry name" value="CD74_antigen"/>
</dbReference>
<dbReference type="GO" id="GO:0035718">
    <property type="term" value="F:macrophage migration inhibitory factor binding"/>
    <property type="evidence" value="ECO:0007669"/>
    <property type="project" value="InterPro"/>
</dbReference>
<evidence type="ECO:0000256" key="3">
    <source>
        <dbReference type="ARBA" id="ARBA00023157"/>
    </source>
</evidence>
<evidence type="ECO:0000313" key="10">
    <source>
        <dbReference type="Ensembl" id="ENSPKIP00000027610.1"/>
    </source>
</evidence>
<dbReference type="GO" id="GO:0070206">
    <property type="term" value="P:protein trimerization"/>
    <property type="evidence" value="ECO:0007669"/>
    <property type="project" value="InterPro"/>
</dbReference>
<feature type="disulfide bond" evidence="5">
    <location>
        <begin position="198"/>
        <end position="216"/>
    </location>
</feature>
<dbReference type="InterPro" id="IPR011988">
    <property type="entry name" value="MHC_II-assoc_invariant_trimer"/>
</dbReference>
<dbReference type="InterPro" id="IPR015386">
    <property type="entry name" value="MHC_II-assoc_invar/CLIP_MHC-bd"/>
</dbReference>
<dbReference type="GeneTree" id="ENSGT00390000008961"/>
<evidence type="ECO:0000256" key="8">
    <source>
        <dbReference type="SAM" id="Phobius"/>
    </source>
</evidence>
<dbReference type="AlphaFoldDB" id="A0A3B3SBL9"/>
<keyword evidence="11" id="KW-1185">Reference proteome</keyword>
<comment type="subcellular location">
    <subcellularLocation>
        <location evidence="1">Secreted</location>
    </subcellularLocation>
</comment>
<dbReference type="SMART" id="SM00211">
    <property type="entry name" value="TY"/>
    <property type="match status" value="1"/>
</dbReference>
<keyword evidence="8" id="KW-0472">Membrane</keyword>
<evidence type="ECO:0000256" key="6">
    <source>
        <dbReference type="PROSITE-ProRule" id="PRU00500"/>
    </source>
</evidence>
<sequence>MEEQQSILRRSESSDSGDVGRNRASNGSTARALKISGLTMLACMLVAGQALTIYYVTSQRSQIRDLENTASNLKLQVSRRPSGPSSPQVVRMPLYNMPLLMDMRNADDSKIPMTKLENTARVSTESQVKELLQDQELPKFNETFLANLKSLKNKMQEPDWKGFENWMHQWLLFQMAQKEPSVATTEATKEAATIRTKCQLEATGKSVKPGFYQPQCDQEGNYLPMQCWHSTGYCWCVDKNGNEIPDTLVRGRPMCGGPAEARMIAMPSMARMMEDKE</sequence>
<dbReference type="SUPFAM" id="SSF57610">
    <property type="entry name" value="Thyroglobulin type-1 domain"/>
    <property type="match status" value="1"/>
</dbReference>
<keyword evidence="8" id="KW-0812">Transmembrane</keyword>
<dbReference type="CDD" id="cd00191">
    <property type="entry name" value="TY"/>
    <property type="match status" value="1"/>
</dbReference>
<dbReference type="GO" id="GO:0005737">
    <property type="term" value="C:cytoplasm"/>
    <property type="evidence" value="ECO:0007669"/>
    <property type="project" value="TreeGrafter"/>
</dbReference>
<dbReference type="GO" id="GO:0016020">
    <property type="term" value="C:membrane"/>
    <property type="evidence" value="ECO:0007669"/>
    <property type="project" value="InterPro"/>
</dbReference>
<dbReference type="InterPro" id="IPR036613">
    <property type="entry name" value="MHCII_invariant_trimer_sf"/>
</dbReference>
<dbReference type="SUPFAM" id="SSF48305">
    <property type="entry name" value="Class II MHC-associated invariant chain ectoplasmic trimerization domain"/>
    <property type="match status" value="1"/>
</dbReference>